<accession>A0AB74UH10</accession>
<name>A0AB74UH10_9GAMM</name>
<dbReference type="InterPro" id="IPR037185">
    <property type="entry name" value="EmrE-like"/>
</dbReference>
<feature type="region of interest" description="Disordered" evidence="5">
    <location>
        <begin position="1"/>
        <end position="26"/>
    </location>
</feature>
<evidence type="ECO:0000256" key="3">
    <source>
        <dbReference type="ARBA" id="ARBA00022989"/>
    </source>
</evidence>
<evidence type="ECO:0000259" key="7">
    <source>
        <dbReference type="Pfam" id="PF00892"/>
    </source>
</evidence>
<feature type="transmembrane region" description="Helical" evidence="6">
    <location>
        <begin position="61"/>
        <end position="81"/>
    </location>
</feature>
<comment type="subcellular location">
    <subcellularLocation>
        <location evidence="1">Membrane</location>
        <topology evidence="1">Multi-pass membrane protein</topology>
    </subcellularLocation>
</comment>
<evidence type="ECO:0000256" key="4">
    <source>
        <dbReference type="ARBA" id="ARBA00023136"/>
    </source>
</evidence>
<feature type="transmembrane region" description="Helical" evidence="6">
    <location>
        <begin position="150"/>
        <end position="168"/>
    </location>
</feature>
<keyword evidence="3 6" id="KW-1133">Transmembrane helix</keyword>
<feature type="domain" description="EamA" evidence="7">
    <location>
        <begin position="34"/>
        <end position="164"/>
    </location>
</feature>
<dbReference type="PANTHER" id="PTHR22911">
    <property type="entry name" value="ACYL-MALONYL CONDENSING ENZYME-RELATED"/>
    <property type="match status" value="1"/>
</dbReference>
<feature type="transmembrane region" description="Helical" evidence="6">
    <location>
        <begin position="246"/>
        <end position="267"/>
    </location>
</feature>
<feature type="transmembrane region" description="Helical" evidence="6">
    <location>
        <begin position="174"/>
        <end position="190"/>
    </location>
</feature>
<evidence type="ECO:0000256" key="6">
    <source>
        <dbReference type="SAM" id="Phobius"/>
    </source>
</evidence>
<protein>
    <submittedName>
        <fullName evidence="8">DMT family transporter</fullName>
    </submittedName>
</protein>
<sequence>MQTRHETSAHKAAPRDSVTATISNAGEKDKPGQGVALIVGAVMLLSLADALVKSLGHTLSLWQLLVLAPLVSLPLLSVGWWRQGRTLPREARVWRWIGVRSALLLAMWIAFYAALPWIPLSVAAVGIYTTPLFIALLARLGGEPLGGRQNVALLLGFAGVLVVLHPGGALFTPAMLLPLLAALCYALAMVTTRRHCREVSPWLLALGLNLGFLLAGFAGSLGVIALSPEGDGFLRRGWQPLDLSHIGHIGLYALLMVAVNTWVARAYQVAPSALVGIFDYAYLPFAAGWGFWLLDEVPDARTLAGMAAILSAGGLALTRRTR</sequence>
<dbReference type="Pfam" id="PF00892">
    <property type="entry name" value="EamA"/>
    <property type="match status" value="1"/>
</dbReference>
<dbReference type="SUPFAM" id="SSF103481">
    <property type="entry name" value="Multidrug resistance efflux transporter EmrE"/>
    <property type="match status" value="2"/>
</dbReference>
<organism evidence="8">
    <name type="scientific">Salinicola endophyticus</name>
    <dbReference type="NCBI Taxonomy" id="1949083"/>
    <lineage>
        <taxon>Bacteria</taxon>
        <taxon>Pseudomonadati</taxon>
        <taxon>Pseudomonadota</taxon>
        <taxon>Gammaproteobacteria</taxon>
        <taxon>Oceanospirillales</taxon>
        <taxon>Halomonadaceae</taxon>
        <taxon>Salinicola</taxon>
    </lineage>
</organism>
<feature type="transmembrane region" description="Helical" evidence="6">
    <location>
        <begin position="117"/>
        <end position="138"/>
    </location>
</feature>
<evidence type="ECO:0000256" key="1">
    <source>
        <dbReference type="ARBA" id="ARBA00004141"/>
    </source>
</evidence>
<feature type="transmembrane region" description="Helical" evidence="6">
    <location>
        <begin position="202"/>
        <end position="226"/>
    </location>
</feature>
<keyword evidence="4 6" id="KW-0472">Membrane</keyword>
<feature type="transmembrane region" description="Helical" evidence="6">
    <location>
        <begin position="274"/>
        <end position="294"/>
    </location>
</feature>
<dbReference type="InterPro" id="IPR000620">
    <property type="entry name" value="EamA_dom"/>
</dbReference>
<dbReference type="EMBL" id="CP159578">
    <property type="protein sequence ID" value="XCJ80448.1"/>
    <property type="molecule type" value="Genomic_DNA"/>
</dbReference>
<dbReference type="RefSeq" id="WP_353981265.1">
    <property type="nucleotide sequence ID" value="NZ_CP159578.1"/>
</dbReference>
<feature type="transmembrane region" description="Helical" evidence="6">
    <location>
        <begin position="300"/>
        <end position="318"/>
    </location>
</feature>
<evidence type="ECO:0000313" key="8">
    <source>
        <dbReference type="EMBL" id="XCJ80448.1"/>
    </source>
</evidence>
<feature type="transmembrane region" description="Helical" evidence="6">
    <location>
        <begin position="93"/>
        <end position="111"/>
    </location>
</feature>
<feature type="transmembrane region" description="Helical" evidence="6">
    <location>
        <begin position="35"/>
        <end position="55"/>
    </location>
</feature>
<dbReference type="GO" id="GO:0016020">
    <property type="term" value="C:membrane"/>
    <property type="evidence" value="ECO:0007669"/>
    <property type="project" value="UniProtKB-SubCell"/>
</dbReference>
<dbReference type="PANTHER" id="PTHR22911:SF6">
    <property type="entry name" value="SOLUTE CARRIER FAMILY 35 MEMBER G1"/>
    <property type="match status" value="1"/>
</dbReference>
<proteinExistence type="predicted"/>
<evidence type="ECO:0000256" key="2">
    <source>
        <dbReference type="ARBA" id="ARBA00022692"/>
    </source>
</evidence>
<evidence type="ECO:0000256" key="5">
    <source>
        <dbReference type="SAM" id="MobiDB-lite"/>
    </source>
</evidence>
<dbReference type="AlphaFoldDB" id="A0AB74UH10"/>
<gene>
    <name evidence="8" type="ORF">ABV408_04565</name>
</gene>
<reference evidence="8" key="1">
    <citation type="submission" date="2024-06" db="EMBL/GenBank/DDBJ databases">
        <title>Complete genome of Salinicola endophyticus HNIBRBA4755.</title>
        <authorList>
            <person name="Shin S.Y."/>
            <person name="Kang H."/>
            <person name="Song J."/>
        </authorList>
    </citation>
    <scope>NUCLEOTIDE SEQUENCE</scope>
    <source>
        <strain evidence="8">HNIBRBA4755</strain>
    </source>
</reference>
<keyword evidence="2 6" id="KW-0812">Transmembrane</keyword>